<feature type="compositionally biased region" description="Basic and acidic residues" evidence="1">
    <location>
        <begin position="161"/>
        <end position="177"/>
    </location>
</feature>
<feature type="compositionally biased region" description="Low complexity" evidence="1">
    <location>
        <begin position="87"/>
        <end position="97"/>
    </location>
</feature>
<sequence length="929" mass="105981">MPTVVTSQPGVPVRAARPEAILIVLFLIIGLYVFLQGKRGSSKGGSGNDDRSDTRARRARGGEGDSDLESGKSDPRRRREKRKRNPGDGNNSESSSGDDNDQKRVKQKEEDRNAREAEAEAKAKVKAKAEAEAQQKPEQQQNPNDNDKVPDMPPLTSKPLSDVKWERDANKRPERPSGRSPPVLLKRDEDNRWIRPPLSGKKGVSFDDGGKQGNELKTFASFNPTDAPNVIYDQTHTDILRNHISKERGRDDDSLEGKIDGSQSPLNDLSKIPDSKISSKLISLMQKAEFLCLYDHLDLLGKINPKTKKKVLRDMLKDQWIPNQGPIPEIIFDVIQQMLIEKVVDLPLIMSAQCCPDQPDENYPPNKEKNGFPGISREETMNNFASDHLLKMGFSRDEIFNDLKFEQWKKLKLPEIKTLVYDWTTNKVRNDSAEQLNAVRLLLSYFMPRYRATESYRHEHFNARKKVRGLEKSIGPINNGLINWLRYIGKSFVIARMFSPAGADLHDLSLRISFSPRREIVGLIADYTYFMPRVERSPNEIAHGLARYQRVFERAKYLALRWVDHLNSNVYPQSNGTKGLFSDLYPFHINRLTFRPGISWQNLDPKLINDSLLNSGSSSSEDDDDGRSKVFMNVSNSMIENLHEQCKEAGSAGDSFQRLYRIPPFQIIRINNKRQFHWLKQPVSYTQQNQIMNDKFDDMTFHAILTLIGPALKSIKLSEDFEFGGKAIKDPESVMTFQYLQKYCQVQAIDFGGIIPIEQGSETPPKFLNIDYFRGLKGILLPLTLSNPHQSSVSSQNRNQNQKQVQPSSADIVIKQQWGLNKNLYTPEAITITFHGSSMKQRERFFIELSQNIIDEIKIWIKETDSMDDNNRVKSYIMDKLEMSVKMVKRQIKFVLISPESQSAERTGRQGALDDFEIPDQLIPPGLRG</sequence>
<feature type="compositionally biased region" description="Basic and acidic residues" evidence="1">
    <location>
        <begin position="100"/>
        <end position="135"/>
    </location>
</feature>
<keyword evidence="2" id="KW-0812">Transmembrane</keyword>
<reference evidence="3 4" key="1">
    <citation type="submission" date="2024-01" db="EMBL/GenBank/DDBJ databases">
        <title>Comparative genomics of Cryptococcus and Kwoniella reveals pathogenesis evolution and contrasting modes of karyotype evolution via chromosome fusion or intercentromeric recombination.</title>
        <authorList>
            <person name="Coelho M.A."/>
            <person name="David-Palma M."/>
            <person name="Shea T."/>
            <person name="Bowers K."/>
            <person name="McGinley-Smith S."/>
            <person name="Mohammad A.W."/>
            <person name="Gnirke A."/>
            <person name="Yurkov A.M."/>
            <person name="Nowrousian M."/>
            <person name="Sun S."/>
            <person name="Cuomo C.A."/>
            <person name="Heitman J."/>
        </authorList>
    </citation>
    <scope>NUCLEOTIDE SEQUENCE [LARGE SCALE GENOMIC DNA]</scope>
    <source>
        <strain evidence="3">CBS 11374</strain>
    </source>
</reference>
<feature type="compositionally biased region" description="Basic and acidic residues" evidence="1">
    <location>
        <begin position="48"/>
        <end position="74"/>
    </location>
</feature>
<protein>
    <submittedName>
        <fullName evidence="3">Uncharacterized protein</fullName>
    </submittedName>
</protein>
<feature type="compositionally biased region" description="Basic and acidic residues" evidence="1">
    <location>
        <begin position="242"/>
        <end position="259"/>
    </location>
</feature>
<feature type="region of interest" description="Disordered" evidence="1">
    <location>
        <begin position="38"/>
        <end position="210"/>
    </location>
</feature>
<evidence type="ECO:0000256" key="1">
    <source>
        <dbReference type="SAM" id="MobiDB-lite"/>
    </source>
</evidence>
<evidence type="ECO:0000313" key="4">
    <source>
        <dbReference type="Proteomes" id="UP001329825"/>
    </source>
</evidence>
<feature type="region of interest" description="Disordered" evidence="1">
    <location>
        <begin position="357"/>
        <end position="377"/>
    </location>
</feature>
<dbReference type="GeneID" id="87955980"/>
<feature type="transmembrane region" description="Helical" evidence="2">
    <location>
        <begin position="20"/>
        <end position="35"/>
    </location>
</feature>
<feature type="region of interest" description="Disordered" evidence="1">
    <location>
        <begin position="242"/>
        <end position="271"/>
    </location>
</feature>
<dbReference type="EMBL" id="CP141885">
    <property type="protein sequence ID" value="WRT66886.1"/>
    <property type="molecule type" value="Genomic_DNA"/>
</dbReference>
<evidence type="ECO:0000256" key="2">
    <source>
        <dbReference type="SAM" id="Phobius"/>
    </source>
</evidence>
<dbReference type="RefSeq" id="XP_062791626.1">
    <property type="nucleotide sequence ID" value="XM_062935575.1"/>
</dbReference>
<proteinExistence type="predicted"/>
<dbReference type="Proteomes" id="UP001329825">
    <property type="component" value="Chromosome 5"/>
</dbReference>
<feature type="region of interest" description="Disordered" evidence="1">
    <location>
        <begin position="905"/>
        <end position="929"/>
    </location>
</feature>
<accession>A0ABZ1CZ42</accession>
<evidence type="ECO:0000313" key="3">
    <source>
        <dbReference type="EMBL" id="WRT66886.1"/>
    </source>
</evidence>
<organism evidence="3 4">
    <name type="scientific">Kwoniella shivajii</name>
    <dbReference type="NCBI Taxonomy" id="564305"/>
    <lineage>
        <taxon>Eukaryota</taxon>
        <taxon>Fungi</taxon>
        <taxon>Dikarya</taxon>
        <taxon>Basidiomycota</taxon>
        <taxon>Agaricomycotina</taxon>
        <taxon>Tremellomycetes</taxon>
        <taxon>Tremellales</taxon>
        <taxon>Cryptococcaceae</taxon>
        <taxon>Kwoniella</taxon>
    </lineage>
</organism>
<feature type="compositionally biased region" description="Basic and acidic residues" evidence="1">
    <location>
        <begin position="366"/>
        <end position="377"/>
    </location>
</feature>
<keyword evidence="2" id="KW-0472">Membrane</keyword>
<name>A0ABZ1CZ42_9TREE</name>
<keyword evidence="2" id="KW-1133">Transmembrane helix</keyword>
<keyword evidence="4" id="KW-1185">Reference proteome</keyword>
<feature type="compositionally biased region" description="Basic residues" evidence="1">
    <location>
        <begin position="75"/>
        <end position="84"/>
    </location>
</feature>
<gene>
    <name evidence="3" type="ORF">IL334_003849</name>
</gene>